<comment type="caution">
    <text evidence="1">The sequence shown here is derived from an EMBL/GenBank/DDBJ whole genome shotgun (WGS) entry which is preliminary data.</text>
</comment>
<keyword evidence="2" id="KW-1185">Reference proteome</keyword>
<dbReference type="AlphaFoldDB" id="A0AAN9RLN0"/>
<sequence length="70" mass="8237">MPHHDYYKEKAFGNVKRKQLFHDFSFIDFFFPGWSQHLVKTENEFVIIITTISKRTHFVIFVNGGGALCT</sequence>
<accession>A0AAN9RLN0</accession>
<reference evidence="1 2" key="1">
    <citation type="submission" date="2024-01" db="EMBL/GenBank/DDBJ databases">
        <title>The genomes of 5 underutilized Papilionoideae crops provide insights into root nodulation and disease resistanc.</title>
        <authorList>
            <person name="Jiang F."/>
        </authorList>
    </citation>
    <scope>NUCLEOTIDE SEQUENCE [LARGE SCALE GENOMIC DNA]</scope>
    <source>
        <strain evidence="1">DUOXIRENSHENG_FW03</strain>
        <tissue evidence="1">Leaves</tissue>
    </source>
</reference>
<evidence type="ECO:0000313" key="2">
    <source>
        <dbReference type="Proteomes" id="UP001386955"/>
    </source>
</evidence>
<proteinExistence type="predicted"/>
<protein>
    <submittedName>
        <fullName evidence="1">Uncharacterized protein</fullName>
    </submittedName>
</protein>
<dbReference type="EMBL" id="JAYMYS010000009">
    <property type="protein sequence ID" value="KAK7381260.1"/>
    <property type="molecule type" value="Genomic_DNA"/>
</dbReference>
<evidence type="ECO:0000313" key="1">
    <source>
        <dbReference type="EMBL" id="KAK7381260.1"/>
    </source>
</evidence>
<dbReference type="Proteomes" id="UP001386955">
    <property type="component" value="Unassembled WGS sequence"/>
</dbReference>
<organism evidence="1 2">
    <name type="scientific">Psophocarpus tetragonolobus</name>
    <name type="common">Winged bean</name>
    <name type="synonym">Dolichos tetragonolobus</name>
    <dbReference type="NCBI Taxonomy" id="3891"/>
    <lineage>
        <taxon>Eukaryota</taxon>
        <taxon>Viridiplantae</taxon>
        <taxon>Streptophyta</taxon>
        <taxon>Embryophyta</taxon>
        <taxon>Tracheophyta</taxon>
        <taxon>Spermatophyta</taxon>
        <taxon>Magnoliopsida</taxon>
        <taxon>eudicotyledons</taxon>
        <taxon>Gunneridae</taxon>
        <taxon>Pentapetalae</taxon>
        <taxon>rosids</taxon>
        <taxon>fabids</taxon>
        <taxon>Fabales</taxon>
        <taxon>Fabaceae</taxon>
        <taxon>Papilionoideae</taxon>
        <taxon>50 kb inversion clade</taxon>
        <taxon>NPAAA clade</taxon>
        <taxon>indigoferoid/millettioid clade</taxon>
        <taxon>Phaseoleae</taxon>
        <taxon>Psophocarpus</taxon>
    </lineage>
</organism>
<gene>
    <name evidence="1" type="ORF">VNO78_33825</name>
</gene>
<name>A0AAN9RLN0_PSOTE</name>